<dbReference type="Proteomes" id="UP001159428">
    <property type="component" value="Unassembled WGS sequence"/>
</dbReference>
<dbReference type="CDD" id="cd00096">
    <property type="entry name" value="Ig"/>
    <property type="match status" value="1"/>
</dbReference>
<proteinExistence type="predicted"/>
<dbReference type="InterPro" id="IPR013783">
    <property type="entry name" value="Ig-like_fold"/>
</dbReference>
<dbReference type="Gene3D" id="2.60.40.10">
    <property type="entry name" value="Immunoglobulins"/>
    <property type="match status" value="1"/>
</dbReference>
<name>A0AAU9XSR8_9CNID</name>
<protein>
    <recommendedName>
        <fullName evidence="1">Ig-like domain-containing protein</fullName>
    </recommendedName>
</protein>
<sequence>MLEVKENIELSIQEESVVALKPQISVVDKAVVARKGSTVNLTCSARRVRKLTTSSSWKFNGPEIKKRNNKIIIPKPHSQTNKSKGNFTLTIKNVSDTDVGTYTCKVSKIHLDTMLEVKKNIELSIQDE</sequence>
<dbReference type="AlphaFoldDB" id="A0AAU9XSR8"/>
<evidence type="ECO:0000313" key="2">
    <source>
        <dbReference type="EMBL" id="CAH3154758.1"/>
    </source>
</evidence>
<evidence type="ECO:0000259" key="1">
    <source>
        <dbReference type="PROSITE" id="PS50835"/>
    </source>
</evidence>
<comment type="caution">
    <text evidence="2">The sequence shown here is derived from an EMBL/GenBank/DDBJ whole genome shotgun (WGS) entry which is preliminary data.</text>
</comment>
<evidence type="ECO:0000313" key="3">
    <source>
        <dbReference type="Proteomes" id="UP001159428"/>
    </source>
</evidence>
<reference evidence="2 3" key="1">
    <citation type="submission" date="2022-05" db="EMBL/GenBank/DDBJ databases">
        <authorList>
            <consortium name="Genoscope - CEA"/>
            <person name="William W."/>
        </authorList>
    </citation>
    <scope>NUCLEOTIDE SEQUENCE [LARGE SCALE GENOMIC DNA]</scope>
</reference>
<dbReference type="InterPro" id="IPR036179">
    <property type="entry name" value="Ig-like_dom_sf"/>
</dbReference>
<dbReference type="SUPFAM" id="SSF48726">
    <property type="entry name" value="Immunoglobulin"/>
    <property type="match status" value="1"/>
</dbReference>
<accession>A0AAU9XSR8</accession>
<dbReference type="SMART" id="SM00409">
    <property type="entry name" value="IG"/>
    <property type="match status" value="1"/>
</dbReference>
<keyword evidence="3" id="KW-1185">Reference proteome</keyword>
<dbReference type="InterPro" id="IPR003599">
    <property type="entry name" value="Ig_sub"/>
</dbReference>
<dbReference type="InterPro" id="IPR013151">
    <property type="entry name" value="Immunoglobulin_dom"/>
</dbReference>
<dbReference type="PROSITE" id="PS50835">
    <property type="entry name" value="IG_LIKE"/>
    <property type="match status" value="1"/>
</dbReference>
<organism evidence="2 3">
    <name type="scientific">Pocillopora meandrina</name>
    <dbReference type="NCBI Taxonomy" id="46732"/>
    <lineage>
        <taxon>Eukaryota</taxon>
        <taxon>Metazoa</taxon>
        <taxon>Cnidaria</taxon>
        <taxon>Anthozoa</taxon>
        <taxon>Hexacorallia</taxon>
        <taxon>Scleractinia</taxon>
        <taxon>Astrocoeniina</taxon>
        <taxon>Pocilloporidae</taxon>
        <taxon>Pocillopora</taxon>
    </lineage>
</organism>
<feature type="non-terminal residue" evidence="2">
    <location>
        <position position="128"/>
    </location>
</feature>
<dbReference type="InterPro" id="IPR007110">
    <property type="entry name" value="Ig-like_dom"/>
</dbReference>
<gene>
    <name evidence="2" type="ORF">PMEA_00027698</name>
</gene>
<dbReference type="Pfam" id="PF00047">
    <property type="entry name" value="ig"/>
    <property type="match status" value="1"/>
</dbReference>
<feature type="domain" description="Ig-like" evidence="1">
    <location>
        <begin position="22"/>
        <end position="122"/>
    </location>
</feature>
<dbReference type="EMBL" id="CALNXJ010000056">
    <property type="protein sequence ID" value="CAH3154758.1"/>
    <property type="molecule type" value="Genomic_DNA"/>
</dbReference>